<evidence type="ECO:0000256" key="2">
    <source>
        <dbReference type="SAM" id="SignalP"/>
    </source>
</evidence>
<keyword evidence="4" id="KW-1185">Reference proteome</keyword>
<feature type="compositionally biased region" description="Polar residues" evidence="1">
    <location>
        <begin position="36"/>
        <end position="45"/>
    </location>
</feature>
<proteinExistence type="predicted"/>
<evidence type="ECO:0000313" key="3">
    <source>
        <dbReference type="EMBL" id="MBO0608734.1"/>
    </source>
</evidence>
<keyword evidence="2" id="KW-0732">Signal</keyword>
<dbReference type="RefSeq" id="WP_207274675.1">
    <property type="nucleotide sequence ID" value="NZ_JAFMPK010000027.1"/>
</dbReference>
<evidence type="ECO:0008006" key="5">
    <source>
        <dbReference type="Google" id="ProtNLM"/>
    </source>
</evidence>
<comment type="caution">
    <text evidence="3">The sequence shown here is derived from an EMBL/GenBank/DDBJ whole genome shotgun (WGS) entry which is preliminary data.</text>
</comment>
<feature type="region of interest" description="Disordered" evidence="1">
    <location>
        <begin position="33"/>
        <end position="65"/>
    </location>
</feature>
<gene>
    <name evidence="3" type="ORF">J0911_06785</name>
</gene>
<feature type="chain" id="PRO_5046110330" description="Lipoprotein" evidence="2">
    <location>
        <begin position="23"/>
        <end position="216"/>
    </location>
</feature>
<dbReference type="PROSITE" id="PS51257">
    <property type="entry name" value="PROKAR_LIPOPROTEIN"/>
    <property type="match status" value="1"/>
</dbReference>
<evidence type="ECO:0000313" key="4">
    <source>
        <dbReference type="Proteomes" id="UP000664617"/>
    </source>
</evidence>
<feature type="compositionally biased region" description="Polar residues" evidence="1">
    <location>
        <begin position="56"/>
        <end position="65"/>
    </location>
</feature>
<protein>
    <recommendedName>
        <fullName evidence="5">Lipoprotein</fullName>
    </recommendedName>
</protein>
<evidence type="ECO:0000256" key="1">
    <source>
        <dbReference type="SAM" id="MobiDB-lite"/>
    </source>
</evidence>
<accession>A0ABS3I6V4</accession>
<dbReference type="EMBL" id="JAFMPK010000027">
    <property type="protein sequence ID" value="MBO0608734.1"/>
    <property type="molecule type" value="Genomic_DNA"/>
</dbReference>
<name>A0ABS3I6V4_9MICO</name>
<sequence>MRTRRSLTAALAAGVLASTLSACSFSVGELEEVGGDSTTAGTETAESPDAAESLATDESTTGGDATAEGMQTIQASHITAQVPADWAPSADEDPWKYIHQKPNDQGGVAGRIAFMPGGEAMGAQESVDWFISQVEDNGSTDDNFAPVNTLRTDGQRANTSYTYQSGGEVYVAVVWGITDSQGAPSLIQLSGAETIMTQDFVSQVDQSLDLTGDWQG</sequence>
<dbReference type="Proteomes" id="UP000664617">
    <property type="component" value="Unassembled WGS sequence"/>
</dbReference>
<organism evidence="3 4">
    <name type="scientific">Myceligenerans salitolerans</name>
    <dbReference type="NCBI Taxonomy" id="1230528"/>
    <lineage>
        <taxon>Bacteria</taxon>
        <taxon>Bacillati</taxon>
        <taxon>Actinomycetota</taxon>
        <taxon>Actinomycetes</taxon>
        <taxon>Micrococcales</taxon>
        <taxon>Promicromonosporaceae</taxon>
        <taxon>Myceligenerans</taxon>
    </lineage>
</organism>
<feature type="signal peptide" evidence="2">
    <location>
        <begin position="1"/>
        <end position="22"/>
    </location>
</feature>
<reference evidence="4" key="1">
    <citation type="submission" date="2023-07" db="EMBL/GenBank/DDBJ databases">
        <title>Myceligenerans salitolerans sp. nov., a halotolerant actinomycete isolated from a salt lake in Xinjiang, China.</title>
        <authorList>
            <person name="Guan T."/>
        </authorList>
    </citation>
    <scope>NUCLEOTIDE SEQUENCE [LARGE SCALE GENOMIC DNA]</scope>
    <source>
        <strain evidence="4">XHU 5031</strain>
    </source>
</reference>